<dbReference type="GO" id="GO:0016757">
    <property type="term" value="F:glycosyltransferase activity"/>
    <property type="evidence" value="ECO:0007669"/>
    <property type="project" value="InterPro"/>
</dbReference>
<feature type="domain" description="Glycosyltransferase subfamily 4-like N-terminal" evidence="2">
    <location>
        <begin position="15"/>
        <end position="181"/>
    </location>
</feature>
<sequence>MNVGFFTDSYLPRRSGVVHAVEAAARGLRERGHRTYIFAPAYPGHVDADPDVLRFPSIAPPGHPDFPLAVPYAPTHLRAIRGFELDLVHSHTPFLLGGLGVWVARTLKRPLVFTYHTLYAEYAHYAPLVGELTRPFVIAYTTAYCNRCDRVLVSVPSLVELLRQYGVRTKIDVVPSVGVDLAEFAQSEPGGVRAGFRIPADALLLLFVGRLAREKGVPLLLDAVAGLPQNVWLLLVGDGPERRELAAQAQRLGLAERVVFAGEQDHAHVVDALGASDLFVFPSQTETLGLAVLEAMAAGRAVVAVEGGAIPEMVRDGETGRLVPPDPAALRQAIADLVDAPALRRAMGDRARSLAASRSQARVVDQLLAVYREMIAAGTTPAQATV</sequence>
<evidence type="ECO:0000259" key="2">
    <source>
        <dbReference type="Pfam" id="PF13439"/>
    </source>
</evidence>
<proteinExistence type="predicted"/>
<feature type="domain" description="Glycosyl transferase family 1" evidence="1">
    <location>
        <begin position="196"/>
        <end position="353"/>
    </location>
</feature>
<dbReference type="Pfam" id="PF13439">
    <property type="entry name" value="Glyco_transf_4"/>
    <property type="match status" value="1"/>
</dbReference>
<dbReference type="InterPro" id="IPR050194">
    <property type="entry name" value="Glycosyltransferase_grp1"/>
</dbReference>
<name>A0A537JBK5_9BACT</name>
<keyword evidence="3" id="KW-0808">Transferase</keyword>
<comment type="caution">
    <text evidence="3">The sequence shown here is derived from an EMBL/GenBank/DDBJ whole genome shotgun (WGS) entry which is preliminary data.</text>
</comment>
<accession>A0A537JBK5</accession>
<evidence type="ECO:0000313" key="3">
    <source>
        <dbReference type="EMBL" id="TMI80939.1"/>
    </source>
</evidence>
<gene>
    <name evidence="3" type="ORF">E6H04_07640</name>
</gene>
<dbReference type="AlphaFoldDB" id="A0A537JBK5"/>
<dbReference type="SUPFAM" id="SSF53756">
    <property type="entry name" value="UDP-Glycosyltransferase/glycogen phosphorylase"/>
    <property type="match status" value="1"/>
</dbReference>
<organism evidence="3 4">
    <name type="scientific">Candidatus Segetimicrobium genomatis</name>
    <dbReference type="NCBI Taxonomy" id="2569760"/>
    <lineage>
        <taxon>Bacteria</taxon>
        <taxon>Bacillati</taxon>
        <taxon>Candidatus Sysuimicrobiota</taxon>
        <taxon>Candidatus Sysuimicrobiia</taxon>
        <taxon>Candidatus Sysuimicrobiales</taxon>
        <taxon>Candidatus Segetimicrobiaceae</taxon>
        <taxon>Candidatus Segetimicrobium</taxon>
    </lineage>
</organism>
<dbReference type="InterPro" id="IPR001296">
    <property type="entry name" value="Glyco_trans_1"/>
</dbReference>
<evidence type="ECO:0000259" key="1">
    <source>
        <dbReference type="Pfam" id="PF00534"/>
    </source>
</evidence>
<dbReference type="PANTHER" id="PTHR45947:SF3">
    <property type="entry name" value="SULFOQUINOVOSYL TRANSFERASE SQD2"/>
    <property type="match status" value="1"/>
</dbReference>
<dbReference type="Proteomes" id="UP000320048">
    <property type="component" value="Unassembled WGS sequence"/>
</dbReference>
<dbReference type="InterPro" id="IPR028098">
    <property type="entry name" value="Glyco_trans_4-like_N"/>
</dbReference>
<reference evidence="3 4" key="1">
    <citation type="journal article" date="2019" name="Nat. Microbiol.">
        <title>Mediterranean grassland soil C-N compound turnover is dependent on rainfall and depth, and is mediated by genomically divergent microorganisms.</title>
        <authorList>
            <person name="Diamond S."/>
            <person name="Andeer P.F."/>
            <person name="Li Z."/>
            <person name="Crits-Christoph A."/>
            <person name="Burstein D."/>
            <person name="Anantharaman K."/>
            <person name="Lane K.R."/>
            <person name="Thomas B.C."/>
            <person name="Pan C."/>
            <person name="Northen T.R."/>
            <person name="Banfield J.F."/>
        </authorList>
    </citation>
    <scope>NUCLEOTIDE SEQUENCE [LARGE SCALE GENOMIC DNA]</scope>
    <source>
        <strain evidence="3">NP_7</strain>
    </source>
</reference>
<evidence type="ECO:0000313" key="4">
    <source>
        <dbReference type="Proteomes" id="UP000320048"/>
    </source>
</evidence>
<dbReference type="EMBL" id="VBAO01000190">
    <property type="protein sequence ID" value="TMI80939.1"/>
    <property type="molecule type" value="Genomic_DNA"/>
</dbReference>
<dbReference type="Pfam" id="PF00534">
    <property type="entry name" value="Glycos_transf_1"/>
    <property type="match status" value="1"/>
</dbReference>
<protein>
    <submittedName>
        <fullName evidence="3">Glycosyltransferase family 4 protein</fullName>
    </submittedName>
</protein>
<dbReference type="Gene3D" id="3.40.50.2000">
    <property type="entry name" value="Glycogen Phosphorylase B"/>
    <property type="match status" value="2"/>
</dbReference>
<dbReference type="PANTHER" id="PTHR45947">
    <property type="entry name" value="SULFOQUINOVOSYL TRANSFERASE SQD2"/>
    <property type="match status" value="1"/>
</dbReference>